<evidence type="ECO:0000256" key="1">
    <source>
        <dbReference type="SAM" id="MobiDB-lite"/>
    </source>
</evidence>
<keyword evidence="4" id="KW-1185">Reference proteome</keyword>
<dbReference type="GO" id="GO:0070917">
    <property type="term" value="F:inositol phosphoceramide synthase regulator activity"/>
    <property type="evidence" value="ECO:0007669"/>
    <property type="project" value="InterPro"/>
</dbReference>
<feature type="region of interest" description="Disordered" evidence="1">
    <location>
        <begin position="250"/>
        <end position="269"/>
    </location>
</feature>
<dbReference type="GO" id="GO:0000139">
    <property type="term" value="C:Golgi membrane"/>
    <property type="evidence" value="ECO:0007669"/>
    <property type="project" value="TreeGrafter"/>
</dbReference>
<feature type="transmembrane region" description="Helical" evidence="2">
    <location>
        <begin position="170"/>
        <end position="191"/>
    </location>
</feature>
<dbReference type="GO" id="GO:0006673">
    <property type="term" value="P:inositol phosphoceramide metabolic process"/>
    <property type="evidence" value="ECO:0007669"/>
    <property type="project" value="InterPro"/>
</dbReference>
<dbReference type="EMBL" id="LGSR01000015">
    <property type="protein sequence ID" value="KOS20685.1"/>
    <property type="molecule type" value="Genomic_DNA"/>
</dbReference>
<keyword evidence="2" id="KW-0812">Transmembrane</keyword>
<keyword evidence="2" id="KW-1133">Transmembrane helix</keyword>
<feature type="transmembrane region" description="Helical" evidence="2">
    <location>
        <begin position="56"/>
        <end position="76"/>
    </location>
</feature>
<sequence>MSKFTRSFLRIPRPKSLFGIIGLRTGTELISLALIFNKVTGVYGFLAILTGYQLSLLQLTTYVYTIGVLGLLIYLIPHIRQQSPFECLALAWLYMIDALLNAMFTATFGIDWYLAGGALGGTRSSMGGAASGASGMMDTSLGAQRTMPQGIAGSAGVAGGIGPQETAASMALITGFTLIRVYFGLVVMAYARQVLHKYMQMMILEGPGVDDKFGPFAVDLPDGEGRKGRLGRVMVSMLRNYWIDQREGGEWTRGHSRGASSNATLADEV</sequence>
<accession>A0A0M9VV81</accession>
<keyword evidence="2" id="KW-0472">Membrane</keyword>
<dbReference type="GO" id="GO:0070916">
    <property type="term" value="C:inositol phosphoceramide synthase complex"/>
    <property type="evidence" value="ECO:0007669"/>
    <property type="project" value="TreeGrafter"/>
</dbReference>
<dbReference type="PANTHER" id="PTHR28077">
    <property type="entry name" value="INOSITOL PHOSPHORYLCERAMIDE SYNTHASE REGULATORY SUBUNIT KEI1"/>
    <property type="match status" value="1"/>
</dbReference>
<comment type="caution">
    <text evidence="3">The sequence shown here is derived from an EMBL/GenBank/DDBJ whole genome shotgun (WGS) entry which is preliminary data.</text>
</comment>
<dbReference type="AlphaFoldDB" id="A0A0M9VV81"/>
<feature type="transmembrane region" description="Helical" evidence="2">
    <location>
        <begin position="88"/>
        <end position="110"/>
    </location>
</feature>
<name>A0A0M9VV81_ESCWE</name>
<proteinExistence type="predicted"/>
<dbReference type="Pfam" id="PF08552">
    <property type="entry name" value="Kei1"/>
    <property type="match status" value="1"/>
</dbReference>
<dbReference type="PANTHER" id="PTHR28077:SF1">
    <property type="entry name" value="INOSITOL PHOSPHORYLCERAMIDE SYNTHASE REGULATORY SUBUNIT KEI1"/>
    <property type="match status" value="1"/>
</dbReference>
<feature type="compositionally biased region" description="Polar residues" evidence="1">
    <location>
        <begin position="258"/>
        <end position="269"/>
    </location>
</feature>
<gene>
    <name evidence="3" type="ORF">ESCO_006863</name>
</gene>
<organism evidence="3 4">
    <name type="scientific">Escovopsis weberi</name>
    <dbReference type="NCBI Taxonomy" id="150374"/>
    <lineage>
        <taxon>Eukaryota</taxon>
        <taxon>Fungi</taxon>
        <taxon>Dikarya</taxon>
        <taxon>Ascomycota</taxon>
        <taxon>Pezizomycotina</taxon>
        <taxon>Sordariomycetes</taxon>
        <taxon>Hypocreomycetidae</taxon>
        <taxon>Hypocreales</taxon>
        <taxon>Hypocreaceae</taxon>
        <taxon>Escovopsis</taxon>
    </lineage>
</organism>
<evidence type="ECO:0000313" key="4">
    <source>
        <dbReference type="Proteomes" id="UP000053831"/>
    </source>
</evidence>
<evidence type="ECO:0000256" key="2">
    <source>
        <dbReference type="SAM" id="Phobius"/>
    </source>
</evidence>
<protein>
    <submittedName>
        <fullName evidence="3">Inositol phoshorylceramide synthase regulatory subunit kei1</fullName>
    </submittedName>
</protein>
<evidence type="ECO:0000313" key="3">
    <source>
        <dbReference type="EMBL" id="KOS20685.1"/>
    </source>
</evidence>
<reference evidence="3 4" key="1">
    <citation type="submission" date="2015-07" db="EMBL/GenBank/DDBJ databases">
        <title>The genome of the fungus Escovopsis weberi, a specialized disease agent of ant agriculture.</title>
        <authorList>
            <person name="de Man T.J."/>
            <person name="Stajich J.E."/>
            <person name="Kubicek C.P."/>
            <person name="Chenthamara K."/>
            <person name="Atanasova L."/>
            <person name="Druzhinina I.S."/>
            <person name="Birnbaum S."/>
            <person name="Barribeau S.M."/>
            <person name="Teiling C."/>
            <person name="Suen G."/>
            <person name="Currie C."/>
            <person name="Gerardo N.M."/>
        </authorList>
    </citation>
    <scope>NUCLEOTIDE SEQUENCE [LARGE SCALE GENOMIC DNA]</scope>
</reference>
<dbReference type="OrthoDB" id="9989112at2759"/>
<dbReference type="STRING" id="150374.A0A0M9VV81"/>
<dbReference type="InterPro" id="IPR013862">
    <property type="entry name" value="Kei1"/>
</dbReference>
<dbReference type="Proteomes" id="UP000053831">
    <property type="component" value="Unassembled WGS sequence"/>
</dbReference>